<organism evidence="1">
    <name type="scientific">Hexamita inflata</name>
    <dbReference type="NCBI Taxonomy" id="28002"/>
    <lineage>
        <taxon>Eukaryota</taxon>
        <taxon>Metamonada</taxon>
        <taxon>Diplomonadida</taxon>
        <taxon>Hexamitidae</taxon>
        <taxon>Hexamitinae</taxon>
        <taxon>Hexamita</taxon>
    </lineage>
</organism>
<dbReference type="Proteomes" id="UP001642409">
    <property type="component" value="Unassembled WGS sequence"/>
</dbReference>
<name>A0AA86PMF0_9EUKA</name>
<dbReference type="AlphaFoldDB" id="A0AA86PMF0"/>
<evidence type="ECO:0000313" key="3">
    <source>
        <dbReference type="Proteomes" id="UP001642409"/>
    </source>
</evidence>
<comment type="caution">
    <text evidence="1">The sequence shown here is derived from an EMBL/GenBank/DDBJ whole genome shotgun (WGS) entry which is preliminary data.</text>
</comment>
<proteinExistence type="predicted"/>
<evidence type="ECO:0000313" key="1">
    <source>
        <dbReference type="EMBL" id="CAI9942825.1"/>
    </source>
</evidence>
<evidence type="ECO:0000313" key="2">
    <source>
        <dbReference type="EMBL" id="CAL6090584.1"/>
    </source>
</evidence>
<keyword evidence="3" id="KW-1185">Reference proteome</keyword>
<protein>
    <submittedName>
        <fullName evidence="2">Hypothetical_protein</fullName>
    </submittedName>
</protein>
<accession>A0AA86PMF0</accession>
<reference evidence="1" key="1">
    <citation type="submission" date="2023-06" db="EMBL/GenBank/DDBJ databases">
        <authorList>
            <person name="Kurt Z."/>
        </authorList>
    </citation>
    <scope>NUCLEOTIDE SEQUENCE</scope>
</reference>
<reference evidence="2 3" key="2">
    <citation type="submission" date="2024-07" db="EMBL/GenBank/DDBJ databases">
        <authorList>
            <person name="Akdeniz Z."/>
        </authorList>
    </citation>
    <scope>NUCLEOTIDE SEQUENCE [LARGE SCALE GENOMIC DNA]</scope>
</reference>
<dbReference type="EMBL" id="CAXDID020000429">
    <property type="protein sequence ID" value="CAL6090584.1"/>
    <property type="molecule type" value="Genomic_DNA"/>
</dbReference>
<gene>
    <name evidence="1" type="ORF">HINF_LOCUS30470</name>
    <name evidence="2" type="ORF">HINF_LOCUS65379</name>
</gene>
<dbReference type="EMBL" id="CATOUU010000708">
    <property type="protein sequence ID" value="CAI9942825.1"/>
    <property type="molecule type" value="Genomic_DNA"/>
</dbReference>
<sequence>MISTTQQALVRDQSGPFAQRILIYLQNGKFDPFHTLIQFYCTLSLCMLGASVAKATNDKLQIGQSKQVKFNLHNWEECRLLIGFCQYHNVVQINAEQIYQLYCCLISYVKRRKLVLEYITEKLGVEEWIVHLTMKINLK</sequence>